<dbReference type="InterPro" id="IPR050465">
    <property type="entry name" value="UPF0194_transport"/>
</dbReference>
<organism evidence="5 6">
    <name type="scientific">Arenimonas oryziterrae DSM 21050 = YC6267</name>
    <dbReference type="NCBI Taxonomy" id="1121015"/>
    <lineage>
        <taxon>Bacteria</taxon>
        <taxon>Pseudomonadati</taxon>
        <taxon>Pseudomonadota</taxon>
        <taxon>Gammaproteobacteria</taxon>
        <taxon>Lysobacterales</taxon>
        <taxon>Lysobacteraceae</taxon>
        <taxon>Arenimonas</taxon>
    </lineage>
</organism>
<protein>
    <recommendedName>
        <fullName evidence="4">YbhG-like alpha-helical hairpin domain-containing protein</fullName>
    </recommendedName>
</protein>
<dbReference type="PANTHER" id="PTHR32347:SF29">
    <property type="entry name" value="UPF0194 MEMBRANE PROTEIN YBHG"/>
    <property type="match status" value="1"/>
</dbReference>
<evidence type="ECO:0000256" key="3">
    <source>
        <dbReference type="SAM" id="Coils"/>
    </source>
</evidence>
<evidence type="ECO:0000256" key="1">
    <source>
        <dbReference type="ARBA" id="ARBA00004196"/>
    </source>
</evidence>
<gene>
    <name evidence="5" type="ORF">N789_14330</name>
</gene>
<reference evidence="5 6" key="1">
    <citation type="submission" date="2013-09" db="EMBL/GenBank/DDBJ databases">
        <title>Genome sequencing of Arenimonas oryziterrae.</title>
        <authorList>
            <person name="Chen F."/>
            <person name="Wang G."/>
        </authorList>
    </citation>
    <scope>NUCLEOTIDE SEQUENCE [LARGE SCALE GENOMIC DNA]</scope>
    <source>
        <strain evidence="5 6">YC6267</strain>
    </source>
</reference>
<dbReference type="Gene3D" id="2.40.50.100">
    <property type="match status" value="2"/>
</dbReference>
<dbReference type="eggNOG" id="COG0845">
    <property type="taxonomic scope" value="Bacteria"/>
</dbReference>
<dbReference type="Pfam" id="PF25881">
    <property type="entry name" value="HH_YBHG"/>
    <property type="match status" value="1"/>
</dbReference>
<dbReference type="OrthoDB" id="8558741at2"/>
<evidence type="ECO:0000256" key="2">
    <source>
        <dbReference type="ARBA" id="ARBA00023054"/>
    </source>
</evidence>
<sequence length="319" mass="34033">MKTDHRRLLAVALALCVSACGTKSAPPLLGTLEWDRISLPSEASEPVQSLAVAEGDAVDAGALLLTLDGRRMDRRLAQAQAVVAQQQAQLAELTNGTRSEQLDAARAALTSAEAGRAEAQKQYARQADLADKQLVARSTLDAARATRDRSQAQVSQAQAQLRELTHGARPEQIAQAEAAVKSAQAALEELRLSRARLEVRAPRAGRVDALPFKAGDQPPLGASVVSLLVGEAPYARVFVPASQRASLRPGQKFLVRVRGVDAEQPAHLRNISREPAFTPYYALTGDDASRLVYRAELVLDDAAAKNLPAGLPLEARIAP</sequence>
<dbReference type="GO" id="GO:0030313">
    <property type="term" value="C:cell envelope"/>
    <property type="evidence" value="ECO:0007669"/>
    <property type="project" value="UniProtKB-SubCell"/>
</dbReference>
<dbReference type="PANTHER" id="PTHR32347">
    <property type="entry name" value="EFFLUX SYSTEM COMPONENT YKNX-RELATED"/>
    <property type="match status" value="1"/>
</dbReference>
<evidence type="ECO:0000313" key="6">
    <source>
        <dbReference type="Proteomes" id="UP000029385"/>
    </source>
</evidence>
<dbReference type="InterPro" id="IPR059052">
    <property type="entry name" value="HH_YbhG-like"/>
</dbReference>
<dbReference type="Gene3D" id="1.10.287.470">
    <property type="entry name" value="Helix hairpin bin"/>
    <property type="match status" value="3"/>
</dbReference>
<accession>A0A091ASW4</accession>
<dbReference type="Proteomes" id="UP000029385">
    <property type="component" value="Unassembled WGS sequence"/>
</dbReference>
<evidence type="ECO:0000313" key="5">
    <source>
        <dbReference type="EMBL" id="KFN42257.1"/>
    </source>
</evidence>
<keyword evidence="6" id="KW-1185">Reference proteome</keyword>
<dbReference type="PATRIC" id="fig|1121015.4.peg.2330"/>
<keyword evidence="2 3" id="KW-0175">Coiled coil</keyword>
<dbReference type="STRING" id="1121015.GCA_000420545_01688"/>
<comment type="caution">
    <text evidence="5">The sequence shown here is derived from an EMBL/GenBank/DDBJ whole genome shotgun (WGS) entry which is preliminary data.</text>
</comment>
<feature type="domain" description="YbhG-like alpha-helical hairpin" evidence="4">
    <location>
        <begin position="68"/>
        <end position="189"/>
    </location>
</feature>
<feature type="coiled-coil region" evidence="3">
    <location>
        <begin position="76"/>
        <end position="200"/>
    </location>
</feature>
<evidence type="ECO:0000259" key="4">
    <source>
        <dbReference type="Pfam" id="PF25881"/>
    </source>
</evidence>
<name>A0A091ASW4_9GAMM</name>
<comment type="subcellular location">
    <subcellularLocation>
        <location evidence="1">Cell envelope</location>
    </subcellularLocation>
</comment>
<proteinExistence type="predicted"/>
<dbReference type="RefSeq" id="WP_022969310.1">
    <property type="nucleotide sequence ID" value="NZ_ATVD01000003.1"/>
</dbReference>
<dbReference type="AlphaFoldDB" id="A0A091ASW4"/>
<dbReference type="EMBL" id="AVCI01000013">
    <property type="protein sequence ID" value="KFN42257.1"/>
    <property type="molecule type" value="Genomic_DNA"/>
</dbReference>